<name>A0A0R2JB54_9LACO</name>
<dbReference type="OrthoDB" id="9787476at2"/>
<dbReference type="AlphaFoldDB" id="A0A0R2JB54"/>
<evidence type="ECO:0000313" key="3">
    <source>
        <dbReference type="Proteomes" id="UP000051655"/>
    </source>
</evidence>
<accession>A0A0R2JB54</accession>
<comment type="caution">
    <text evidence="2">The sequence shown here is derived from an EMBL/GenBank/DDBJ whole genome shotgun (WGS) entry which is preliminary data.</text>
</comment>
<keyword evidence="3" id="KW-1185">Reference proteome</keyword>
<gene>
    <name evidence="2" type="ORF">IV73_GL001274</name>
</gene>
<dbReference type="InterPro" id="IPR042070">
    <property type="entry name" value="PucR_C-HTH_sf"/>
</dbReference>
<dbReference type="PANTHER" id="PTHR33744">
    <property type="entry name" value="CARBOHYDRATE DIACID REGULATOR"/>
    <property type="match status" value="1"/>
</dbReference>
<dbReference type="Proteomes" id="UP000051655">
    <property type="component" value="Unassembled WGS sequence"/>
</dbReference>
<dbReference type="PANTHER" id="PTHR33744:SF15">
    <property type="entry name" value="CARBOHYDRATE DIACID REGULATOR"/>
    <property type="match status" value="1"/>
</dbReference>
<reference evidence="2 3" key="1">
    <citation type="journal article" date="2015" name="Genome Announc.">
        <title>Expanding the biotechnology potential of lactobacilli through comparative genomics of 213 strains and associated genera.</title>
        <authorList>
            <person name="Sun Z."/>
            <person name="Harris H.M."/>
            <person name="McCann A."/>
            <person name="Guo C."/>
            <person name="Argimon S."/>
            <person name="Zhang W."/>
            <person name="Yang X."/>
            <person name="Jeffery I.B."/>
            <person name="Cooney J.C."/>
            <person name="Kagawa T.F."/>
            <person name="Liu W."/>
            <person name="Song Y."/>
            <person name="Salvetti E."/>
            <person name="Wrobel A."/>
            <person name="Rasinkangas P."/>
            <person name="Parkhill J."/>
            <person name="Rea M.C."/>
            <person name="O'Sullivan O."/>
            <person name="Ritari J."/>
            <person name="Douillard F.P."/>
            <person name="Paul Ross R."/>
            <person name="Yang R."/>
            <person name="Briner A.E."/>
            <person name="Felis G.E."/>
            <person name="de Vos W.M."/>
            <person name="Barrangou R."/>
            <person name="Klaenhammer T.R."/>
            <person name="Caufield P.W."/>
            <person name="Cui Y."/>
            <person name="Zhang H."/>
            <person name="O'Toole P.W."/>
        </authorList>
    </citation>
    <scope>NUCLEOTIDE SEQUENCE [LARGE SCALE GENOMIC DNA]</scope>
    <source>
        <strain evidence="2 3">DSM 20593</strain>
    </source>
</reference>
<dbReference type="PATRIC" id="fig|1616.3.peg.1307"/>
<dbReference type="RefSeq" id="WP_057756448.1">
    <property type="nucleotide sequence ID" value="NZ_JQBP01000009.1"/>
</dbReference>
<proteinExistence type="predicted"/>
<sequence length="379" mass="43488">MGISKKEAQALLNQNFYHNALNLTILDPNGNILATNYNSASGRLSTQSIQALIKHVNQSTSKWVETSDLDGNTTCINTLFQEELLIGYLLIFGPTEQVKGANQLILTIVNMYLNSNYKFDSNMPLTDRERSDIFVRELLLTSKNPRPSLKEEAEHFNLNIENPIYVAVIYASQPIKKKHPLYNLRNRINGRSLLLKDNVLVLVFSSNTALEYINSWKDDTMHIGVSTKRRDFSAAYHEAVETILLLEWLDPEQCTNNQIHDFNEFEALLPLIDAQIDVNNLVETLAQLDRNYEHHELIHTFWYLLKNDGHIKPTADDLHIHRNTLTFRIESLSKLLNMDLQAFDQRVLVYIALLKYFTYGLTSALEMADKLLEADAHNV</sequence>
<dbReference type="Gene3D" id="1.10.10.2840">
    <property type="entry name" value="PucR C-terminal helix-turn-helix domain"/>
    <property type="match status" value="1"/>
</dbReference>
<organism evidence="2 3">
    <name type="scientific">Weissella kandleri</name>
    <dbReference type="NCBI Taxonomy" id="1616"/>
    <lineage>
        <taxon>Bacteria</taxon>
        <taxon>Bacillati</taxon>
        <taxon>Bacillota</taxon>
        <taxon>Bacilli</taxon>
        <taxon>Lactobacillales</taxon>
        <taxon>Lactobacillaceae</taxon>
        <taxon>Weissella</taxon>
    </lineage>
</organism>
<dbReference type="EMBL" id="JQBP01000009">
    <property type="protein sequence ID" value="KRN74478.1"/>
    <property type="molecule type" value="Genomic_DNA"/>
</dbReference>
<evidence type="ECO:0000313" key="2">
    <source>
        <dbReference type="EMBL" id="KRN74478.1"/>
    </source>
</evidence>
<protein>
    <recommendedName>
        <fullName evidence="1">PucR C-terminal helix-turn-helix domain-containing protein</fullName>
    </recommendedName>
</protein>
<feature type="domain" description="PucR C-terminal helix-turn-helix" evidence="1">
    <location>
        <begin position="297"/>
        <end position="354"/>
    </location>
</feature>
<evidence type="ECO:0000259" key="1">
    <source>
        <dbReference type="Pfam" id="PF13556"/>
    </source>
</evidence>
<dbReference type="InterPro" id="IPR051448">
    <property type="entry name" value="CdaR-like_regulators"/>
</dbReference>
<dbReference type="InterPro" id="IPR025736">
    <property type="entry name" value="PucR_C-HTH_dom"/>
</dbReference>
<dbReference type="Pfam" id="PF13556">
    <property type="entry name" value="HTH_30"/>
    <property type="match status" value="1"/>
</dbReference>